<dbReference type="STRING" id="85681.V4TLI2"/>
<dbReference type="Proteomes" id="UP000030687">
    <property type="component" value="Unassembled WGS sequence"/>
</dbReference>
<reference evidence="1 2" key="1">
    <citation type="submission" date="2013-10" db="EMBL/GenBank/DDBJ databases">
        <authorList>
            <consortium name="International Citrus Genome Consortium"/>
            <person name="Jenkins J."/>
            <person name="Schmutz J."/>
            <person name="Prochnik S."/>
            <person name="Rokhsar D."/>
            <person name="Gmitter F."/>
            <person name="Ollitrault P."/>
            <person name="Machado M."/>
            <person name="Talon M."/>
            <person name="Wincker P."/>
            <person name="Jaillon O."/>
            <person name="Morgante M."/>
        </authorList>
    </citation>
    <scope>NUCLEOTIDE SEQUENCE</scope>
    <source>
        <strain evidence="2">cv. Clemenules</strain>
    </source>
</reference>
<dbReference type="EMBL" id="KI536661">
    <property type="protein sequence ID" value="ESR54247.1"/>
    <property type="molecule type" value="Genomic_DNA"/>
</dbReference>
<dbReference type="GO" id="GO:0080019">
    <property type="term" value="F:alcohol-forming very long-chain fatty acyl-CoA reductase activity"/>
    <property type="evidence" value="ECO:0007669"/>
    <property type="project" value="InterPro"/>
</dbReference>
<dbReference type="InterPro" id="IPR026055">
    <property type="entry name" value="FAR"/>
</dbReference>
<feature type="non-terminal residue" evidence="1">
    <location>
        <position position="1"/>
    </location>
</feature>
<gene>
    <name evidence="1" type="ORF">CICLE_v100234671mg</name>
</gene>
<dbReference type="PANTHER" id="PTHR11011">
    <property type="entry name" value="MALE STERILITY PROTEIN 2-RELATED"/>
    <property type="match status" value="1"/>
</dbReference>
<dbReference type="AlphaFoldDB" id="V4TLI2"/>
<protein>
    <submittedName>
        <fullName evidence="1">Uncharacterized protein</fullName>
    </submittedName>
</protein>
<accession>V4TLI2</accession>
<dbReference type="Gramene" id="ESR54247">
    <property type="protein sequence ID" value="ESR54247"/>
    <property type="gene ID" value="CICLE_v100234671mg"/>
</dbReference>
<organism evidence="1 2">
    <name type="scientific">Citrus clementina</name>
    <name type="common">Clementine</name>
    <name type="synonym">Citrus deliciosa x Citrus sinensis</name>
    <dbReference type="NCBI Taxonomy" id="85681"/>
    <lineage>
        <taxon>Eukaryota</taxon>
        <taxon>Viridiplantae</taxon>
        <taxon>Streptophyta</taxon>
        <taxon>Embryophyta</taxon>
        <taxon>Tracheophyta</taxon>
        <taxon>Spermatophyta</taxon>
        <taxon>Magnoliopsida</taxon>
        <taxon>eudicotyledons</taxon>
        <taxon>Gunneridae</taxon>
        <taxon>Pentapetalae</taxon>
        <taxon>rosids</taxon>
        <taxon>malvids</taxon>
        <taxon>Sapindales</taxon>
        <taxon>Rutaceae</taxon>
        <taxon>Aurantioideae</taxon>
        <taxon>Citrus</taxon>
    </lineage>
</organism>
<dbReference type="PANTHER" id="PTHR11011:SF99">
    <property type="entry name" value="FATTY ACYL-COA REDUCTASE 3"/>
    <property type="match status" value="1"/>
</dbReference>
<dbReference type="GO" id="GO:0010345">
    <property type="term" value="P:suberin biosynthetic process"/>
    <property type="evidence" value="ECO:0007669"/>
    <property type="project" value="TreeGrafter"/>
</dbReference>
<dbReference type="GO" id="GO:0035336">
    <property type="term" value="P:long-chain fatty-acyl-CoA metabolic process"/>
    <property type="evidence" value="ECO:0007669"/>
    <property type="project" value="TreeGrafter"/>
</dbReference>
<evidence type="ECO:0000313" key="2">
    <source>
        <dbReference type="Proteomes" id="UP000030687"/>
    </source>
</evidence>
<dbReference type="eggNOG" id="KOG1221">
    <property type="taxonomic scope" value="Eukaryota"/>
</dbReference>
<name>V4TLI2_CITCL</name>
<evidence type="ECO:0000313" key="1">
    <source>
        <dbReference type="EMBL" id="ESR54247.1"/>
    </source>
</evidence>
<dbReference type="KEGG" id="cic:CICLE_v100234671m"/>
<keyword evidence="2" id="KW-1185">Reference proteome</keyword>
<sequence>KLADMVVNAMIVAMVAHAKQSSYVNIYQAGSSSRNPVTFMNNLDYSFDYFTKMPWIDNNGKPFIDWKDYFMNTHIHGIVKHVFK</sequence>
<dbReference type="InParanoid" id="V4TLI2"/>
<proteinExistence type="predicted"/>